<comment type="caution">
    <text evidence="1">The sequence shown here is derived from an EMBL/GenBank/DDBJ whole genome shotgun (WGS) entry which is preliminary data.</text>
</comment>
<accession>A0AAV4JVB3</accession>
<evidence type="ECO:0008006" key="3">
    <source>
        <dbReference type="Google" id="ProtNLM"/>
    </source>
</evidence>
<keyword evidence="2" id="KW-1185">Reference proteome</keyword>
<evidence type="ECO:0000313" key="2">
    <source>
        <dbReference type="Proteomes" id="UP000762676"/>
    </source>
</evidence>
<protein>
    <recommendedName>
        <fullName evidence="3">PiggyBac transposable element-derived protein domain-containing protein</fullName>
    </recommendedName>
</protein>
<proteinExistence type="predicted"/>
<dbReference type="EMBL" id="BMAT01014136">
    <property type="protein sequence ID" value="GFS26629.1"/>
    <property type="molecule type" value="Genomic_DNA"/>
</dbReference>
<gene>
    <name evidence="1" type="ORF">ElyMa_007060100</name>
</gene>
<reference evidence="1 2" key="1">
    <citation type="journal article" date="2021" name="Elife">
        <title>Chloroplast acquisition without the gene transfer in kleptoplastic sea slugs, Plakobranchus ocellatus.</title>
        <authorList>
            <person name="Maeda T."/>
            <person name="Takahashi S."/>
            <person name="Yoshida T."/>
            <person name="Shimamura S."/>
            <person name="Takaki Y."/>
            <person name="Nagai Y."/>
            <person name="Toyoda A."/>
            <person name="Suzuki Y."/>
            <person name="Arimoto A."/>
            <person name="Ishii H."/>
            <person name="Satoh N."/>
            <person name="Nishiyama T."/>
            <person name="Hasebe M."/>
            <person name="Maruyama T."/>
            <person name="Minagawa J."/>
            <person name="Obokata J."/>
            <person name="Shigenobu S."/>
        </authorList>
    </citation>
    <scope>NUCLEOTIDE SEQUENCE [LARGE SCALE GENOMIC DNA]</scope>
</reference>
<dbReference type="Proteomes" id="UP000762676">
    <property type="component" value="Unassembled WGS sequence"/>
</dbReference>
<organism evidence="1 2">
    <name type="scientific">Elysia marginata</name>
    <dbReference type="NCBI Taxonomy" id="1093978"/>
    <lineage>
        <taxon>Eukaryota</taxon>
        <taxon>Metazoa</taxon>
        <taxon>Spiralia</taxon>
        <taxon>Lophotrochozoa</taxon>
        <taxon>Mollusca</taxon>
        <taxon>Gastropoda</taxon>
        <taxon>Heterobranchia</taxon>
        <taxon>Euthyneura</taxon>
        <taxon>Panpulmonata</taxon>
        <taxon>Sacoglossa</taxon>
        <taxon>Placobranchoidea</taxon>
        <taxon>Plakobranchidae</taxon>
        <taxon>Elysia</taxon>
    </lineage>
</organism>
<dbReference type="AlphaFoldDB" id="A0AAV4JVB3"/>
<sequence length="254" mass="28544">MAKFMNGYRSKMQLRKILLNNNVLKGTIHNPTTGAGHLPAGKPQQRVLLMILVTTELVQFIAPCQMNRRRGIRQIQPYLAQRLTHFLQQGFSAGFCNYATIATQVADDETIWKAHSSPGQRPADYAATTGAPIIVSMFCAITIPPEILKIAPLQGVSTNRTGRGKFLMKTGHMPGRIVFFYVLSNNWLMAARATKTIRMPRFITKDYKPIRFKGLATACTNKTMRMPILPHHMNGILAYRFLTSMTYTHNSLCS</sequence>
<evidence type="ECO:0000313" key="1">
    <source>
        <dbReference type="EMBL" id="GFS26629.1"/>
    </source>
</evidence>
<name>A0AAV4JVB3_9GAST</name>